<dbReference type="GO" id="GO:0050570">
    <property type="term" value="F:4-hydroxythreonine-4-phosphate dehydrogenase activity"/>
    <property type="evidence" value="ECO:0007669"/>
    <property type="project" value="UniProtKB-UniRule"/>
</dbReference>
<evidence type="ECO:0000313" key="9">
    <source>
        <dbReference type="EMBL" id="SFV38975.1"/>
    </source>
</evidence>
<dbReference type="STRING" id="51670.SAMN04488557_3998"/>
<sequence length="362" mass="37596">MTLTPKSPAPQNRAPPKLSPHTLPMALTMGDAAGIGPELALQAWKDRFHDRLPKFVLYADVDMMRAVARSAGVDGSLIVPVTDALAAAKVFDDALPVIPIPLAEPATPGAPTVANGPATILAIRRAVADVAAGRASAVVTNPIAKSVLYGAGFEFPGHTEYLGALAAEFWPGEPSAPVMMLASSELRVVPLTIHVPLKDVPSLLTFDKIVETARIMAASLKRDFGIPNPRIAVAGLNPHAGEDGALGSEDAEIIRPAVEALRAEGLDVTGPHAADTMFHEAARKTYDAALAMYHDQGLIPIKTLSFDEGVNATIGLPFVRTSPDHGTAFAIAGKGLASAASLKAALKLAGEMSARRSLASAS</sequence>
<dbReference type="SUPFAM" id="SSF53659">
    <property type="entry name" value="Isocitrate/Isopropylmalate dehydrogenase-like"/>
    <property type="match status" value="1"/>
</dbReference>
<dbReference type="InterPro" id="IPR005255">
    <property type="entry name" value="PdxA_fam"/>
</dbReference>
<dbReference type="GO" id="GO:0050897">
    <property type="term" value="F:cobalt ion binding"/>
    <property type="evidence" value="ECO:0007669"/>
    <property type="project" value="UniProtKB-UniRule"/>
</dbReference>
<keyword evidence="7" id="KW-0170">Cobalt</keyword>
<reference evidence="10" key="1">
    <citation type="submission" date="2016-10" db="EMBL/GenBank/DDBJ databases">
        <authorList>
            <person name="Varghese N."/>
            <person name="Submissions S."/>
        </authorList>
    </citation>
    <scope>NUCLEOTIDE SEQUENCE [LARGE SCALE GENOMIC DNA]</scope>
    <source>
        <strain evidence="10">DSM 1565</strain>
    </source>
</reference>
<dbReference type="HAMAP" id="MF_00536">
    <property type="entry name" value="PdxA"/>
    <property type="match status" value="1"/>
</dbReference>
<feature type="binding site" evidence="7">
    <location>
        <position position="159"/>
    </location>
    <ligand>
        <name>substrate</name>
    </ligand>
</feature>
<feature type="binding site" evidence="7">
    <location>
        <position position="294"/>
    </location>
    <ligand>
        <name>a divalent metal cation</name>
        <dbReference type="ChEBI" id="CHEBI:60240"/>
        <note>ligand shared between dimeric partners</note>
    </ligand>
</feature>
<keyword evidence="7" id="KW-0460">Magnesium</keyword>
<dbReference type="EC" id="1.1.1.262" evidence="7"/>
<keyword evidence="3 7" id="KW-0521">NADP</keyword>
<keyword evidence="5 7" id="KW-0520">NAD</keyword>
<proteinExistence type="inferred from homology"/>
<evidence type="ECO:0000256" key="6">
    <source>
        <dbReference type="ARBA" id="ARBA00023096"/>
    </source>
</evidence>
<dbReference type="NCBIfam" id="TIGR00557">
    <property type="entry name" value="pdxA"/>
    <property type="match status" value="1"/>
</dbReference>
<comment type="cofactor">
    <cofactor evidence="7">
        <name>Zn(2+)</name>
        <dbReference type="ChEBI" id="CHEBI:29105"/>
    </cofactor>
    <cofactor evidence="7">
        <name>Mg(2+)</name>
        <dbReference type="ChEBI" id="CHEBI:18420"/>
    </cofactor>
    <cofactor evidence="7">
        <name>Co(2+)</name>
        <dbReference type="ChEBI" id="CHEBI:48828"/>
    </cofactor>
    <text evidence="7">Binds 1 divalent metal cation per subunit. Can use ions such as Zn(2+), Mg(2+) or Co(2+).</text>
</comment>
<feature type="binding site" evidence="7">
    <location>
        <position position="320"/>
    </location>
    <ligand>
        <name>substrate</name>
    </ligand>
</feature>
<dbReference type="NCBIfam" id="NF003699">
    <property type="entry name" value="PRK05312.1"/>
    <property type="match status" value="1"/>
</dbReference>
<dbReference type="PANTHER" id="PTHR30004">
    <property type="entry name" value="4-HYDROXYTHREONINE-4-PHOSPHATE DEHYDROGENASE"/>
    <property type="match status" value="1"/>
</dbReference>
<dbReference type="GO" id="GO:0042823">
    <property type="term" value="P:pyridoxal phosphate biosynthetic process"/>
    <property type="evidence" value="ECO:0007669"/>
    <property type="project" value="UniProtKB-UniRule"/>
</dbReference>
<dbReference type="Proteomes" id="UP000199423">
    <property type="component" value="Unassembled WGS sequence"/>
</dbReference>
<evidence type="ECO:0000256" key="2">
    <source>
        <dbReference type="ARBA" id="ARBA00022723"/>
    </source>
</evidence>
<feature type="region of interest" description="Disordered" evidence="8">
    <location>
        <begin position="1"/>
        <end position="23"/>
    </location>
</feature>
<feature type="binding site" evidence="7">
    <location>
        <position position="302"/>
    </location>
    <ligand>
        <name>substrate</name>
    </ligand>
</feature>
<keyword evidence="7" id="KW-0862">Zinc</keyword>
<dbReference type="GO" id="GO:0051287">
    <property type="term" value="F:NAD binding"/>
    <property type="evidence" value="ECO:0007669"/>
    <property type="project" value="InterPro"/>
</dbReference>
<comment type="function">
    <text evidence="7">Catalyzes the NAD(P)-dependent oxidation of 4-(phosphooxy)-L-threonine (HTP) into 2-amino-3-oxo-4-(phosphooxy)butyric acid which spontaneously decarboxylates to form 3-amino-2-oxopropyl phosphate (AHAP).</text>
</comment>
<keyword evidence="4 7" id="KW-0560">Oxidoreductase</keyword>
<dbReference type="OrthoDB" id="9801783at2"/>
<comment type="similarity">
    <text evidence="7">Belongs to the PdxA family.</text>
</comment>
<protein>
    <recommendedName>
        <fullName evidence="7">4-hydroxythreonine-4-phosphate dehydrogenase</fullName>
        <ecNumber evidence="7">1.1.1.262</ecNumber>
    </recommendedName>
    <alternativeName>
        <fullName evidence="7">4-(phosphohydroxy)-L-threonine dehydrogenase</fullName>
    </alternativeName>
</protein>
<dbReference type="InterPro" id="IPR037510">
    <property type="entry name" value="PdxA"/>
</dbReference>
<dbReference type="GO" id="GO:0000287">
    <property type="term" value="F:magnesium ion binding"/>
    <property type="evidence" value="ECO:0007669"/>
    <property type="project" value="UniProtKB-UniRule"/>
</dbReference>
<comment type="miscellaneous">
    <text evidence="7">The active site is located at the dimer interface.</text>
</comment>
<keyword evidence="6 7" id="KW-0664">Pyridoxine biosynthesis</keyword>
<evidence type="ECO:0000256" key="5">
    <source>
        <dbReference type="ARBA" id="ARBA00023027"/>
    </source>
</evidence>
<dbReference type="GO" id="GO:0005737">
    <property type="term" value="C:cytoplasm"/>
    <property type="evidence" value="ECO:0007669"/>
    <property type="project" value="UniProtKB-SubCell"/>
</dbReference>
<evidence type="ECO:0000256" key="4">
    <source>
        <dbReference type="ARBA" id="ARBA00023002"/>
    </source>
</evidence>
<evidence type="ECO:0000256" key="7">
    <source>
        <dbReference type="HAMAP-Rule" id="MF_00536"/>
    </source>
</evidence>
<evidence type="ECO:0000256" key="8">
    <source>
        <dbReference type="SAM" id="MobiDB-lite"/>
    </source>
</evidence>
<comment type="pathway">
    <text evidence="7">Cofactor biosynthesis; pyridoxine 5'-phosphate biosynthesis; pyridoxine 5'-phosphate from D-erythrose 4-phosphate: step 4/5.</text>
</comment>
<dbReference type="Pfam" id="PF04166">
    <property type="entry name" value="PdxA"/>
    <property type="match status" value="1"/>
</dbReference>
<dbReference type="PANTHER" id="PTHR30004:SF6">
    <property type="entry name" value="D-THREONATE 4-PHOSPHATE DEHYDROGENASE"/>
    <property type="match status" value="1"/>
</dbReference>
<dbReference type="AlphaFoldDB" id="A0A1I7NWC8"/>
<feature type="binding site" evidence="7">
    <location>
        <position position="194"/>
    </location>
    <ligand>
        <name>a divalent metal cation</name>
        <dbReference type="ChEBI" id="CHEBI:60240"/>
        <note>ligand shared between dimeric partners</note>
    </ligand>
</feature>
<feature type="binding site" evidence="7">
    <location>
        <position position="239"/>
    </location>
    <ligand>
        <name>a divalent metal cation</name>
        <dbReference type="ChEBI" id="CHEBI:60240"/>
        <note>ligand shared between dimeric partners</note>
    </ligand>
</feature>
<dbReference type="EMBL" id="FPCH01000005">
    <property type="protein sequence ID" value="SFV38975.1"/>
    <property type="molecule type" value="Genomic_DNA"/>
</dbReference>
<accession>A0A1I7NWC8</accession>
<comment type="subunit">
    <text evidence="7">Homodimer.</text>
</comment>
<evidence type="ECO:0000313" key="10">
    <source>
        <dbReference type="Proteomes" id="UP000199423"/>
    </source>
</evidence>
<keyword evidence="2 7" id="KW-0479">Metal-binding</keyword>
<evidence type="ECO:0000256" key="3">
    <source>
        <dbReference type="ARBA" id="ARBA00022857"/>
    </source>
</evidence>
<comment type="subcellular location">
    <subcellularLocation>
        <location evidence="7">Cytoplasm</location>
    </subcellularLocation>
</comment>
<name>A0A1I7NWC8_9HYPH</name>
<dbReference type="GO" id="GO:0008270">
    <property type="term" value="F:zinc ion binding"/>
    <property type="evidence" value="ECO:0007669"/>
    <property type="project" value="UniProtKB-UniRule"/>
</dbReference>
<keyword evidence="10" id="KW-1185">Reference proteome</keyword>
<comment type="catalytic activity">
    <reaction evidence="7">
        <text>4-(phosphooxy)-L-threonine + NAD(+) = 3-amino-2-oxopropyl phosphate + CO2 + NADH</text>
        <dbReference type="Rhea" id="RHEA:32275"/>
        <dbReference type="ChEBI" id="CHEBI:16526"/>
        <dbReference type="ChEBI" id="CHEBI:57279"/>
        <dbReference type="ChEBI" id="CHEBI:57540"/>
        <dbReference type="ChEBI" id="CHEBI:57945"/>
        <dbReference type="ChEBI" id="CHEBI:58452"/>
        <dbReference type="EC" id="1.1.1.262"/>
    </reaction>
</comment>
<feature type="binding site" evidence="7">
    <location>
        <position position="158"/>
    </location>
    <ligand>
        <name>substrate</name>
    </ligand>
</feature>
<feature type="binding site" evidence="7">
    <location>
        <position position="311"/>
    </location>
    <ligand>
        <name>substrate</name>
    </ligand>
</feature>
<organism evidence="9 10">
    <name type="scientific">Hyphomicrobium facile</name>
    <dbReference type="NCBI Taxonomy" id="51670"/>
    <lineage>
        <taxon>Bacteria</taxon>
        <taxon>Pseudomonadati</taxon>
        <taxon>Pseudomonadota</taxon>
        <taxon>Alphaproteobacteria</taxon>
        <taxon>Hyphomicrobiales</taxon>
        <taxon>Hyphomicrobiaceae</taxon>
        <taxon>Hyphomicrobium</taxon>
    </lineage>
</organism>
<dbReference type="Gene3D" id="3.40.718.10">
    <property type="entry name" value="Isopropylmalate Dehydrogenase"/>
    <property type="match status" value="1"/>
</dbReference>
<keyword evidence="1 7" id="KW-0963">Cytoplasm</keyword>
<gene>
    <name evidence="7" type="primary">pdxA</name>
    <name evidence="9" type="ORF">SAMN04488557_3998</name>
</gene>
<evidence type="ECO:0000256" key="1">
    <source>
        <dbReference type="ARBA" id="ARBA00022490"/>
    </source>
</evidence>
<dbReference type="GO" id="GO:0008615">
    <property type="term" value="P:pyridoxine biosynthetic process"/>
    <property type="evidence" value="ECO:0007669"/>
    <property type="project" value="UniProtKB-UniRule"/>
</dbReference>
<dbReference type="UniPathway" id="UPA00244">
    <property type="reaction ID" value="UER00312"/>
</dbReference>